<dbReference type="RefSeq" id="WP_124328648.1">
    <property type="nucleotide sequence ID" value="NZ_BEXT01000001.1"/>
</dbReference>
<dbReference type="Proteomes" id="UP000288096">
    <property type="component" value="Unassembled WGS sequence"/>
</dbReference>
<reference evidence="2" key="2">
    <citation type="submission" date="2019-01" db="EMBL/GenBank/DDBJ databases">
        <title>Genome sequence of Desulfonema ishimotonii strain Tokyo 01.</title>
        <authorList>
            <person name="Fukui M."/>
        </authorList>
    </citation>
    <scope>NUCLEOTIDE SEQUENCE [LARGE SCALE GENOMIC DNA]</scope>
    <source>
        <strain evidence="2">Tokyo 01</strain>
    </source>
</reference>
<sequence>MPAPTKAQIKPIVEGAFAAKGFTGENAGDLAEVIAEGIAQGLNLFAQQMMVAPGIPAPPPAGPTAAPGMLI</sequence>
<protein>
    <submittedName>
        <fullName evidence="1">Uncharacterized protein</fullName>
    </submittedName>
</protein>
<comment type="caution">
    <text evidence="1">The sequence shown here is derived from an EMBL/GenBank/DDBJ whole genome shotgun (WGS) entry which is preliminary data.</text>
</comment>
<name>A0A401FWN3_9BACT</name>
<keyword evidence="2" id="KW-1185">Reference proteome</keyword>
<dbReference type="EMBL" id="BEXT01000001">
    <property type="protein sequence ID" value="GBC61349.1"/>
    <property type="molecule type" value="Genomic_DNA"/>
</dbReference>
<dbReference type="OrthoDB" id="8617457at2"/>
<dbReference type="AlphaFoldDB" id="A0A401FWN3"/>
<proteinExistence type="predicted"/>
<reference evidence="2" key="1">
    <citation type="submission" date="2017-11" db="EMBL/GenBank/DDBJ databases">
        <authorList>
            <person name="Watanabe M."/>
            <person name="Kojima H."/>
        </authorList>
    </citation>
    <scope>NUCLEOTIDE SEQUENCE [LARGE SCALE GENOMIC DNA]</scope>
    <source>
        <strain evidence="2">Tokyo 01</strain>
    </source>
</reference>
<evidence type="ECO:0000313" key="1">
    <source>
        <dbReference type="EMBL" id="GBC61349.1"/>
    </source>
</evidence>
<evidence type="ECO:0000313" key="2">
    <source>
        <dbReference type="Proteomes" id="UP000288096"/>
    </source>
</evidence>
<accession>A0A401FWN3</accession>
<organism evidence="1 2">
    <name type="scientific">Desulfonema ishimotonii</name>
    <dbReference type="NCBI Taxonomy" id="45657"/>
    <lineage>
        <taxon>Bacteria</taxon>
        <taxon>Pseudomonadati</taxon>
        <taxon>Thermodesulfobacteriota</taxon>
        <taxon>Desulfobacteria</taxon>
        <taxon>Desulfobacterales</taxon>
        <taxon>Desulfococcaceae</taxon>
        <taxon>Desulfonema</taxon>
    </lineage>
</organism>
<gene>
    <name evidence="1" type="ORF">DENIS_2309</name>
</gene>